<evidence type="ECO:0008006" key="4">
    <source>
        <dbReference type="Google" id="ProtNLM"/>
    </source>
</evidence>
<name>A0A8E5HZ22_USTVR</name>
<dbReference type="RefSeq" id="XP_043001606.1">
    <property type="nucleotide sequence ID" value="XM_043145671.1"/>
</dbReference>
<accession>A0A8E5HZ22</accession>
<evidence type="ECO:0000313" key="2">
    <source>
        <dbReference type="EMBL" id="QUC23933.1"/>
    </source>
</evidence>
<dbReference type="EMBL" id="CP072759">
    <property type="protein sequence ID" value="QUC23933.1"/>
    <property type="molecule type" value="Genomic_DNA"/>
</dbReference>
<protein>
    <recommendedName>
        <fullName evidence="4">Secreted protein</fullName>
    </recommendedName>
</protein>
<dbReference type="AlphaFoldDB" id="A0A8E5HZ22"/>
<evidence type="ECO:0000256" key="1">
    <source>
        <dbReference type="SAM" id="SignalP"/>
    </source>
</evidence>
<feature type="chain" id="PRO_5034798583" description="Secreted protein" evidence="1">
    <location>
        <begin position="22"/>
        <end position="146"/>
    </location>
</feature>
<reference evidence="2" key="1">
    <citation type="submission" date="2020-03" db="EMBL/GenBank/DDBJ databases">
        <title>A mixture of massive structural variations and highly conserved coding sequences in Ustilaginoidea virens genome.</title>
        <authorList>
            <person name="Zhang K."/>
            <person name="Zhao Z."/>
            <person name="Zhang Z."/>
            <person name="Li Y."/>
            <person name="Hsiang T."/>
            <person name="Sun W."/>
        </authorList>
    </citation>
    <scope>NUCLEOTIDE SEQUENCE</scope>
    <source>
        <strain evidence="2">UV-8b</strain>
    </source>
</reference>
<gene>
    <name evidence="2" type="ORF">UV8b_08174</name>
</gene>
<keyword evidence="1" id="KW-0732">Signal</keyword>
<dbReference type="GeneID" id="66068951"/>
<organism evidence="2 3">
    <name type="scientific">Ustilaginoidea virens</name>
    <name type="common">Rice false smut fungus</name>
    <name type="synonym">Villosiclava virens</name>
    <dbReference type="NCBI Taxonomy" id="1159556"/>
    <lineage>
        <taxon>Eukaryota</taxon>
        <taxon>Fungi</taxon>
        <taxon>Dikarya</taxon>
        <taxon>Ascomycota</taxon>
        <taxon>Pezizomycotina</taxon>
        <taxon>Sordariomycetes</taxon>
        <taxon>Hypocreomycetidae</taxon>
        <taxon>Hypocreales</taxon>
        <taxon>Clavicipitaceae</taxon>
        <taxon>Ustilaginoidea</taxon>
    </lineage>
</organism>
<sequence>MHLLPSAALAVLLAAASPAAAQKYAPGKRNICVKENQKIGTPEIILWQGTDLCGGGVAKWPNSLPVGDKKVDPTVCCLDVHGYGNFYGVIQGESANCRYHSPGGQRVSLIIRKVNDSPNLYDVSVRESTPWVDVSRTPGRYICKAV</sequence>
<evidence type="ECO:0000313" key="3">
    <source>
        <dbReference type="Proteomes" id="UP000027002"/>
    </source>
</evidence>
<dbReference type="Proteomes" id="UP000027002">
    <property type="component" value="Chromosome 7"/>
</dbReference>
<proteinExistence type="predicted"/>
<feature type="signal peptide" evidence="1">
    <location>
        <begin position="1"/>
        <end position="21"/>
    </location>
</feature>
<dbReference type="KEGG" id="uvi:66068951"/>
<keyword evidence="3" id="KW-1185">Reference proteome</keyword>